<dbReference type="Proteomes" id="UP000253919">
    <property type="component" value="Unassembled WGS sequence"/>
</dbReference>
<gene>
    <name evidence="2" type="ORF">AHMF7616_01141</name>
</gene>
<dbReference type="OrthoDB" id="1399043at2"/>
<dbReference type="InterPro" id="IPR050312">
    <property type="entry name" value="IolE/XylAMocC-like"/>
</dbReference>
<dbReference type="Gene3D" id="3.20.20.150">
    <property type="entry name" value="Divalent-metal-dependent TIM barrel enzymes"/>
    <property type="match status" value="1"/>
</dbReference>
<dbReference type="PANTHER" id="PTHR12110:SF21">
    <property type="entry name" value="XYLOSE ISOMERASE-LIKE TIM BARREL DOMAIN-CONTAINING PROTEIN"/>
    <property type="match status" value="1"/>
</dbReference>
<organism evidence="2 3">
    <name type="scientific">Adhaeribacter pallidiroseus</name>
    <dbReference type="NCBI Taxonomy" id="2072847"/>
    <lineage>
        <taxon>Bacteria</taxon>
        <taxon>Pseudomonadati</taxon>
        <taxon>Bacteroidota</taxon>
        <taxon>Cytophagia</taxon>
        <taxon>Cytophagales</taxon>
        <taxon>Hymenobacteraceae</taxon>
        <taxon>Adhaeribacter</taxon>
    </lineage>
</organism>
<dbReference type="InterPro" id="IPR013022">
    <property type="entry name" value="Xyl_isomerase-like_TIM-brl"/>
</dbReference>
<evidence type="ECO:0000313" key="2">
    <source>
        <dbReference type="EMBL" id="RDC62547.1"/>
    </source>
</evidence>
<protein>
    <recommendedName>
        <fullName evidence="1">Xylose isomerase-like TIM barrel domain-containing protein</fullName>
    </recommendedName>
</protein>
<feature type="domain" description="Xylose isomerase-like TIM barrel" evidence="1">
    <location>
        <begin position="46"/>
        <end position="216"/>
    </location>
</feature>
<dbReference type="PANTHER" id="PTHR12110">
    <property type="entry name" value="HYDROXYPYRUVATE ISOMERASE"/>
    <property type="match status" value="1"/>
</dbReference>
<name>A0A369QH03_9BACT</name>
<comment type="caution">
    <text evidence="2">The sequence shown here is derived from an EMBL/GenBank/DDBJ whole genome shotgun (WGS) entry which is preliminary data.</text>
</comment>
<reference evidence="2 3" key="1">
    <citation type="submission" date="2018-04" db="EMBL/GenBank/DDBJ databases">
        <title>Adhaeribacter sp. HMF7616 genome sequencing and assembly.</title>
        <authorList>
            <person name="Kang H."/>
            <person name="Kang J."/>
            <person name="Cha I."/>
            <person name="Kim H."/>
            <person name="Joh K."/>
        </authorList>
    </citation>
    <scope>NUCLEOTIDE SEQUENCE [LARGE SCALE GENOMIC DNA]</scope>
    <source>
        <strain evidence="2 3">HMF7616</strain>
    </source>
</reference>
<dbReference type="InterPro" id="IPR036237">
    <property type="entry name" value="Xyl_isomerase-like_sf"/>
</dbReference>
<keyword evidence="3" id="KW-1185">Reference proteome</keyword>
<sequence>MNQNNFPKLHNATWPGLVGKGPDSEPVIPFDTMLEMTAAAEVDGVKFDGIDIGLMDPHLNIDSTDDDIKRLADKVGNLNLNIGSMVAPIWGGPAMGSEADRKQFVESVRKSCVFGQKLRDLGVRPYGVIRIDSASSPQSWAADPVNNSKLIVQTFQQACDVAADFGEKLAAEGEICWAGMHSWRAMIETLEAVNRPNMGFQADMAHTLLYLMGYNSPQDRILPENYDWSDRTPLTEGLKQLTAALRPWTIDFHVAQNDGTVFGSGSHDKTGRHCQALDPNGKLNIVEDAGHWLRDENGNLTKAFQHICWDGCMFPNDVMNKQQTWNDILATLIKVRQAHGWSAPVPVNAESLIG</sequence>
<accession>A0A369QH03</accession>
<evidence type="ECO:0000259" key="1">
    <source>
        <dbReference type="Pfam" id="PF01261"/>
    </source>
</evidence>
<dbReference type="SUPFAM" id="SSF51658">
    <property type="entry name" value="Xylose isomerase-like"/>
    <property type="match status" value="1"/>
</dbReference>
<dbReference type="RefSeq" id="WP_115371971.1">
    <property type="nucleotide sequence ID" value="NZ_QASA01000001.1"/>
</dbReference>
<proteinExistence type="predicted"/>
<evidence type="ECO:0000313" key="3">
    <source>
        <dbReference type="Proteomes" id="UP000253919"/>
    </source>
</evidence>
<dbReference type="Pfam" id="PF01261">
    <property type="entry name" value="AP_endonuc_2"/>
    <property type="match status" value="1"/>
</dbReference>
<dbReference type="AlphaFoldDB" id="A0A369QH03"/>
<dbReference type="EMBL" id="QASA01000001">
    <property type="protein sequence ID" value="RDC62547.1"/>
    <property type="molecule type" value="Genomic_DNA"/>
</dbReference>